<dbReference type="CDD" id="cd03108">
    <property type="entry name" value="AdSS"/>
    <property type="match status" value="1"/>
</dbReference>
<comment type="caution">
    <text evidence="11">The sequence shown here is derived from an EMBL/GenBank/DDBJ whole genome shotgun (WGS) entry which is preliminary data.</text>
</comment>
<dbReference type="Gene3D" id="1.10.300.10">
    <property type="entry name" value="Adenylosuccinate Synthetase, subunit A, domain 2"/>
    <property type="match status" value="1"/>
</dbReference>
<dbReference type="InterPro" id="IPR042109">
    <property type="entry name" value="Adenylosuccinate_synth_dom1"/>
</dbReference>
<dbReference type="NCBIfam" id="TIGR00184">
    <property type="entry name" value="purA"/>
    <property type="match status" value="1"/>
</dbReference>
<keyword evidence="8" id="KW-0963">Cytoplasm</keyword>
<keyword evidence="12" id="KW-1185">Reference proteome</keyword>
<dbReference type="GO" id="GO:0000287">
    <property type="term" value="F:magnesium ion binding"/>
    <property type="evidence" value="ECO:0007669"/>
    <property type="project" value="UniProtKB-UniRule"/>
</dbReference>
<evidence type="ECO:0000256" key="7">
    <source>
        <dbReference type="ARBA" id="ARBA00023134"/>
    </source>
</evidence>
<feature type="binding site" evidence="8">
    <location>
        <begin position="298"/>
        <end position="304"/>
    </location>
    <ligand>
        <name>substrate</name>
    </ligand>
</feature>
<feature type="binding site" description="in other chain" evidence="8">
    <location>
        <begin position="38"/>
        <end position="41"/>
    </location>
    <ligand>
        <name>IMP</name>
        <dbReference type="ChEBI" id="CHEBI:58053"/>
        <note>ligand shared between dimeric partners</note>
    </ligand>
</feature>
<dbReference type="GO" id="GO:0004019">
    <property type="term" value="F:adenylosuccinate synthase activity"/>
    <property type="evidence" value="ECO:0007669"/>
    <property type="project" value="UniProtKB-UniRule"/>
</dbReference>
<dbReference type="RefSeq" id="WP_134116350.1">
    <property type="nucleotide sequence ID" value="NZ_SOEG01000010.1"/>
</dbReference>
<comment type="subcellular location">
    <subcellularLocation>
        <location evidence="8">Cytoplasm</location>
    </subcellularLocation>
</comment>
<feature type="binding site" evidence="8">
    <location>
        <begin position="40"/>
        <end position="42"/>
    </location>
    <ligand>
        <name>GTP</name>
        <dbReference type="ChEBI" id="CHEBI:37565"/>
    </ligand>
</feature>
<dbReference type="NCBIfam" id="NF002223">
    <property type="entry name" value="PRK01117.1"/>
    <property type="match status" value="1"/>
</dbReference>
<evidence type="ECO:0000256" key="1">
    <source>
        <dbReference type="ARBA" id="ARBA00011738"/>
    </source>
</evidence>
<accession>A0A4R8H4K0</accession>
<dbReference type="EMBL" id="SOEG01000010">
    <property type="protein sequence ID" value="TDX51808.1"/>
    <property type="molecule type" value="Genomic_DNA"/>
</dbReference>
<evidence type="ECO:0000256" key="9">
    <source>
        <dbReference type="PROSITE-ProRule" id="PRU10134"/>
    </source>
</evidence>
<evidence type="ECO:0000256" key="5">
    <source>
        <dbReference type="ARBA" id="ARBA00022755"/>
    </source>
</evidence>
<dbReference type="UniPathway" id="UPA00075">
    <property type="reaction ID" value="UER00335"/>
</dbReference>
<comment type="function">
    <text evidence="8">Plays an important role in the de novo pathway of purine nucleotide biosynthesis. Catalyzes the first committed step in the biosynthesis of AMP from IMP.</text>
</comment>
<dbReference type="InterPro" id="IPR027417">
    <property type="entry name" value="P-loop_NTPase"/>
</dbReference>
<dbReference type="SMART" id="SM00788">
    <property type="entry name" value="Adenylsucc_synt"/>
    <property type="match status" value="1"/>
</dbReference>
<evidence type="ECO:0000313" key="12">
    <source>
        <dbReference type="Proteomes" id="UP000295832"/>
    </source>
</evidence>
<evidence type="ECO:0000256" key="3">
    <source>
        <dbReference type="ARBA" id="ARBA00022723"/>
    </source>
</evidence>
<dbReference type="PANTHER" id="PTHR11846">
    <property type="entry name" value="ADENYLOSUCCINATE SYNTHETASE"/>
    <property type="match status" value="1"/>
</dbReference>
<dbReference type="Proteomes" id="UP000295832">
    <property type="component" value="Unassembled WGS sequence"/>
</dbReference>
<evidence type="ECO:0000256" key="10">
    <source>
        <dbReference type="RuleBase" id="RU000520"/>
    </source>
</evidence>
<feature type="active site" evidence="9">
    <location>
        <position position="139"/>
    </location>
</feature>
<sequence>MSTIVVVGTQWGDEGKGKITDMIGEETDAVVRYQGGNNAGHTVVVGDKEYKLHLIPSGILYDNTKCVIGNGVVIDPKVLIEELDYLAEKGVEVNNLYISSKAHLIMPYHRSLDKAEEIRKANGKIGTTGKGIGPVYMDKIGRFGIRVEDLLDENVFRAKVVEAVELKNLILEKVYSLDTFEAEDIVEEYLGYVSRIEDYITDTSLLINQEIEAGNNILFEGAQGTLLDIDHGTYPFVTSSNPTAGGVCSGTGVGPTKIDEILGIVKAYTTRVGEGPFPTELEDNIGEYLREKGHEFGTTTGRARRCGWFDAIIVKYAARINGLTGLAITKLDVLDDLEEIKICTGYEYKGEVITEFPTKEEVLKECKPVYEILPGWQSKTSDIKDYDKLPENAKKYLARLSELTDTKISILSIGPKRNQTIVLDNLLNK</sequence>
<dbReference type="InterPro" id="IPR042111">
    <property type="entry name" value="Adenylosuccinate_synth_dom3"/>
</dbReference>
<feature type="binding site" evidence="8">
    <location>
        <position position="142"/>
    </location>
    <ligand>
        <name>IMP</name>
        <dbReference type="ChEBI" id="CHEBI:58053"/>
        <note>ligand shared between dimeric partners</note>
    </ligand>
</feature>
<dbReference type="GO" id="GO:0005525">
    <property type="term" value="F:GTP binding"/>
    <property type="evidence" value="ECO:0007669"/>
    <property type="project" value="UniProtKB-UniRule"/>
</dbReference>
<dbReference type="InterPro" id="IPR033128">
    <property type="entry name" value="Adenylosuccin_syn_Lys_AS"/>
</dbReference>
<feature type="active site" description="Proton acceptor" evidence="8">
    <location>
        <position position="13"/>
    </location>
</feature>
<dbReference type="EC" id="6.3.4.4" evidence="8 10"/>
<dbReference type="PROSITE" id="PS00513">
    <property type="entry name" value="ADENYLOSUCCIN_SYN_2"/>
    <property type="match status" value="1"/>
</dbReference>
<feature type="binding site" evidence="8">
    <location>
        <position position="304"/>
    </location>
    <ligand>
        <name>GTP</name>
        <dbReference type="ChEBI" id="CHEBI:37565"/>
    </ligand>
</feature>
<gene>
    <name evidence="8" type="primary">purA</name>
    <name evidence="11" type="ORF">C7959_11052</name>
</gene>
<reference evidence="11 12" key="1">
    <citation type="submission" date="2019-03" db="EMBL/GenBank/DDBJ databases">
        <title>Subsurface microbial communities from deep shales in Ohio and West Virginia, USA.</title>
        <authorList>
            <person name="Wrighton K."/>
        </authorList>
    </citation>
    <scope>NUCLEOTIDE SEQUENCE [LARGE SCALE GENOMIC DNA]</scope>
    <source>
        <strain evidence="11 12">MSL 6dP</strain>
    </source>
</reference>
<feature type="active site" description="Proton donor" evidence="8">
    <location>
        <position position="41"/>
    </location>
</feature>
<evidence type="ECO:0000256" key="2">
    <source>
        <dbReference type="ARBA" id="ARBA00022598"/>
    </source>
</evidence>
<evidence type="ECO:0000313" key="11">
    <source>
        <dbReference type="EMBL" id="TDX51808.1"/>
    </source>
</evidence>
<keyword evidence="2 8" id="KW-0436">Ligase</keyword>
<comment type="similarity">
    <text evidence="8 10">Belongs to the adenylosuccinate synthetase family.</text>
</comment>
<dbReference type="HAMAP" id="MF_00011">
    <property type="entry name" value="Adenylosucc_synth"/>
    <property type="match status" value="1"/>
</dbReference>
<dbReference type="GO" id="GO:0046040">
    <property type="term" value="P:IMP metabolic process"/>
    <property type="evidence" value="ECO:0007669"/>
    <property type="project" value="TreeGrafter"/>
</dbReference>
<comment type="catalytic activity">
    <reaction evidence="8 10">
        <text>IMP + L-aspartate + GTP = N(6)-(1,2-dicarboxyethyl)-AMP + GDP + phosphate + 2 H(+)</text>
        <dbReference type="Rhea" id="RHEA:15753"/>
        <dbReference type="ChEBI" id="CHEBI:15378"/>
        <dbReference type="ChEBI" id="CHEBI:29991"/>
        <dbReference type="ChEBI" id="CHEBI:37565"/>
        <dbReference type="ChEBI" id="CHEBI:43474"/>
        <dbReference type="ChEBI" id="CHEBI:57567"/>
        <dbReference type="ChEBI" id="CHEBI:58053"/>
        <dbReference type="ChEBI" id="CHEBI:58189"/>
        <dbReference type="EC" id="6.3.4.4"/>
    </reaction>
</comment>
<feature type="binding site" evidence="8">
    <location>
        <position position="40"/>
    </location>
    <ligand>
        <name>Mg(2+)</name>
        <dbReference type="ChEBI" id="CHEBI:18420"/>
    </ligand>
</feature>
<keyword evidence="7 8" id="KW-0342">GTP-binding</keyword>
<dbReference type="PROSITE" id="PS01266">
    <property type="entry name" value="ADENYLOSUCCIN_SYN_1"/>
    <property type="match status" value="1"/>
</dbReference>
<feature type="binding site" evidence="8">
    <location>
        <begin position="12"/>
        <end position="18"/>
    </location>
    <ligand>
        <name>GTP</name>
        <dbReference type="ChEBI" id="CHEBI:37565"/>
    </ligand>
</feature>
<evidence type="ECO:0000256" key="6">
    <source>
        <dbReference type="ARBA" id="ARBA00022842"/>
    </source>
</evidence>
<proteinExistence type="inferred from homology"/>
<dbReference type="Gene3D" id="3.40.440.10">
    <property type="entry name" value="Adenylosuccinate Synthetase, subunit A, domain 1"/>
    <property type="match status" value="1"/>
</dbReference>
<evidence type="ECO:0000256" key="8">
    <source>
        <dbReference type="HAMAP-Rule" id="MF_00011"/>
    </source>
</evidence>
<feature type="binding site" description="in other chain" evidence="8">
    <location>
        <begin position="13"/>
        <end position="16"/>
    </location>
    <ligand>
        <name>IMP</name>
        <dbReference type="ChEBI" id="CHEBI:58053"/>
        <note>ligand shared between dimeric partners</note>
    </ligand>
</feature>
<keyword evidence="3 8" id="KW-0479">Metal-binding</keyword>
<feature type="binding site" description="in other chain" evidence="8">
    <location>
        <position position="238"/>
    </location>
    <ligand>
        <name>IMP</name>
        <dbReference type="ChEBI" id="CHEBI:58053"/>
        <note>ligand shared between dimeric partners</note>
    </ligand>
</feature>
<comment type="pathway">
    <text evidence="8 10">Purine metabolism; AMP biosynthesis via de novo pathway; AMP from IMP: step 1/2.</text>
</comment>
<dbReference type="SUPFAM" id="SSF52540">
    <property type="entry name" value="P-loop containing nucleoside triphosphate hydrolases"/>
    <property type="match status" value="1"/>
</dbReference>
<feature type="binding site" description="in other chain" evidence="8">
    <location>
        <position position="302"/>
    </location>
    <ligand>
        <name>IMP</name>
        <dbReference type="ChEBI" id="CHEBI:58053"/>
        <note>ligand shared between dimeric partners</note>
    </ligand>
</feature>
<dbReference type="Gene3D" id="3.90.170.10">
    <property type="entry name" value="Adenylosuccinate Synthetase, subunit A, domain 3"/>
    <property type="match status" value="1"/>
</dbReference>
<dbReference type="InterPro" id="IPR001114">
    <property type="entry name" value="Adenylosuccinate_synthetase"/>
</dbReference>
<dbReference type="InterPro" id="IPR042110">
    <property type="entry name" value="Adenylosuccinate_synth_dom2"/>
</dbReference>
<dbReference type="PANTHER" id="PTHR11846:SF0">
    <property type="entry name" value="ADENYLOSUCCINATE SYNTHETASE"/>
    <property type="match status" value="1"/>
</dbReference>
<feature type="binding site" evidence="8">
    <location>
        <begin position="412"/>
        <end position="414"/>
    </location>
    <ligand>
        <name>GTP</name>
        <dbReference type="ChEBI" id="CHEBI:37565"/>
    </ligand>
</feature>
<dbReference type="GO" id="GO:0044208">
    <property type="term" value="P:'de novo' AMP biosynthetic process"/>
    <property type="evidence" value="ECO:0007669"/>
    <property type="project" value="UniProtKB-UniRule"/>
</dbReference>
<feature type="binding site" description="in other chain" evidence="8">
    <location>
        <position position="128"/>
    </location>
    <ligand>
        <name>IMP</name>
        <dbReference type="ChEBI" id="CHEBI:58053"/>
        <note>ligand shared between dimeric partners</note>
    </ligand>
</feature>
<dbReference type="InterPro" id="IPR018220">
    <property type="entry name" value="Adenylosuccin_syn_GTP-bd"/>
</dbReference>
<evidence type="ECO:0000256" key="4">
    <source>
        <dbReference type="ARBA" id="ARBA00022741"/>
    </source>
</evidence>
<dbReference type="AlphaFoldDB" id="A0A4R8H4K0"/>
<keyword evidence="4 8" id="KW-0547">Nucleotide-binding</keyword>
<feature type="binding site" evidence="8">
    <location>
        <begin position="330"/>
        <end position="332"/>
    </location>
    <ligand>
        <name>GTP</name>
        <dbReference type="ChEBI" id="CHEBI:37565"/>
    </ligand>
</feature>
<keyword evidence="6 8" id="KW-0460">Magnesium</keyword>
<feature type="binding site" description="in other chain" evidence="8">
    <location>
        <position position="223"/>
    </location>
    <ligand>
        <name>IMP</name>
        <dbReference type="ChEBI" id="CHEBI:58053"/>
        <note>ligand shared between dimeric partners</note>
    </ligand>
</feature>
<dbReference type="FunFam" id="3.90.170.10:FF:000001">
    <property type="entry name" value="Adenylosuccinate synthetase"/>
    <property type="match status" value="1"/>
</dbReference>
<dbReference type="FunFam" id="1.10.300.10:FF:000001">
    <property type="entry name" value="Adenylosuccinate synthetase"/>
    <property type="match status" value="1"/>
</dbReference>
<organism evidence="11 12">
    <name type="scientific">Orenia marismortui</name>
    <dbReference type="NCBI Taxonomy" id="46469"/>
    <lineage>
        <taxon>Bacteria</taxon>
        <taxon>Bacillati</taxon>
        <taxon>Bacillota</taxon>
        <taxon>Clostridia</taxon>
        <taxon>Halanaerobiales</taxon>
        <taxon>Halobacteroidaceae</taxon>
        <taxon>Orenia</taxon>
    </lineage>
</organism>
<comment type="subunit">
    <text evidence="1 8">Homodimer.</text>
</comment>
<name>A0A4R8H4K0_9FIRM</name>
<dbReference type="STRING" id="926561.GCA_000379025_02282"/>
<comment type="cofactor">
    <cofactor evidence="8">
        <name>Mg(2+)</name>
        <dbReference type="ChEBI" id="CHEBI:18420"/>
    </cofactor>
    <text evidence="8">Binds 1 Mg(2+) ion per subunit.</text>
</comment>
<keyword evidence="5 8" id="KW-0658">Purine biosynthesis</keyword>
<protein>
    <recommendedName>
        <fullName evidence="8 10">Adenylosuccinate synthetase</fullName>
        <shortName evidence="8">AMPSase</shortName>
        <shortName evidence="8">AdSS</shortName>
        <ecNumber evidence="8 10">6.3.4.4</ecNumber>
    </recommendedName>
    <alternativeName>
        <fullName evidence="8">IMP--aspartate ligase</fullName>
    </alternativeName>
</protein>
<dbReference type="GO" id="GO:0005737">
    <property type="term" value="C:cytoplasm"/>
    <property type="evidence" value="ECO:0007669"/>
    <property type="project" value="UniProtKB-SubCell"/>
</dbReference>
<dbReference type="Pfam" id="PF00709">
    <property type="entry name" value="Adenylsucc_synt"/>
    <property type="match status" value="1"/>
</dbReference>
<feature type="binding site" evidence="8">
    <location>
        <position position="13"/>
    </location>
    <ligand>
        <name>Mg(2+)</name>
        <dbReference type="ChEBI" id="CHEBI:18420"/>
    </ligand>
</feature>